<name>A0A7R7EIG4_9FIRM</name>
<dbReference type="PRINTS" id="PR00032">
    <property type="entry name" value="HTHARAC"/>
</dbReference>
<dbReference type="InterPro" id="IPR009057">
    <property type="entry name" value="Homeodomain-like_sf"/>
</dbReference>
<dbReference type="PANTHER" id="PTHR43280">
    <property type="entry name" value="ARAC-FAMILY TRANSCRIPTIONAL REGULATOR"/>
    <property type="match status" value="1"/>
</dbReference>
<dbReference type="AlphaFoldDB" id="A0A7R7EIG4"/>
<proteinExistence type="predicted"/>
<dbReference type="InterPro" id="IPR014710">
    <property type="entry name" value="RmlC-like_jellyroll"/>
</dbReference>
<dbReference type="SUPFAM" id="SSF51215">
    <property type="entry name" value="Regulatory protein AraC"/>
    <property type="match status" value="1"/>
</dbReference>
<dbReference type="GO" id="GO:0003700">
    <property type="term" value="F:DNA-binding transcription factor activity"/>
    <property type="evidence" value="ECO:0007669"/>
    <property type="project" value="InterPro"/>
</dbReference>
<dbReference type="Pfam" id="PF12833">
    <property type="entry name" value="HTH_18"/>
    <property type="match status" value="1"/>
</dbReference>
<keyword evidence="1" id="KW-0805">Transcription regulation</keyword>
<protein>
    <submittedName>
        <fullName evidence="5">AraC family transcriptional regulator</fullName>
    </submittedName>
</protein>
<evidence type="ECO:0000259" key="4">
    <source>
        <dbReference type="PROSITE" id="PS01124"/>
    </source>
</evidence>
<dbReference type="InterPro" id="IPR018060">
    <property type="entry name" value="HTH_AraC"/>
</dbReference>
<dbReference type="InterPro" id="IPR003313">
    <property type="entry name" value="AraC-bd"/>
</dbReference>
<dbReference type="EMBL" id="AP024169">
    <property type="protein sequence ID" value="BCN29315.1"/>
    <property type="molecule type" value="Genomic_DNA"/>
</dbReference>
<reference evidence="5 6" key="1">
    <citation type="submission" date="2020-11" db="EMBL/GenBank/DDBJ databases">
        <title>Draft genome sequencing of a Lachnospiraceae strain isolated from anoxic soil subjected to BSD treatment.</title>
        <authorList>
            <person name="Uek A."/>
            <person name="Tonouchi A."/>
        </authorList>
    </citation>
    <scope>NUCLEOTIDE SEQUENCE [LARGE SCALE GENOMIC DNA]</scope>
    <source>
        <strain evidence="5 6">TB5</strain>
    </source>
</reference>
<keyword evidence="2" id="KW-0238">DNA-binding</keyword>
<dbReference type="GO" id="GO:0043565">
    <property type="term" value="F:sequence-specific DNA binding"/>
    <property type="evidence" value="ECO:0007669"/>
    <property type="project" value="InterPro"/>
</dbReference>
<dbReference type="SUPFAM" id="SSF46689">
    <property type="entry name" value="Homeodomain-like"/>
    <property type="match status" value="2"/>
</dbReference>
<dbReference type="RefSeq" id="WP_271714598.1">
    <property type="nucleotide sequence ID" value="NZ_AP024169.1"/>
</dbReference>
<evidence type="ECO:0000256" key="1">
    <source>
        <dbReference type="ARBA" id="ARBA00023015"/>
    </source>
</evidence>
<feature type="domain" description="HTH araC/xylS-type" evidence="4">
    <location>
        <begin position="190"/>
        <end position="288"/>
    </location>
</feature>
<gene>
    <name evidence="5" type="ORF">bsdtb5_06100</name>
</gene>
<evidence type="ECO:0000256" key="3">
    <source>
        <dbReference type="ARBA" id="ARBA00023163"/>
    </source>
</evidence>
<evidence type="ECO:0000313" key="6">
    <source>
        <dbReference type="Proteomes" id="UP000595897"/>
    </source>
</evidence>
<dbReference type="Gene3D" id="2.60.120.10">
    <property type="entry name" value="Jelly Rolls"/>
    <property type="match status" value="1"/>
</dbReference>
<dbReference type="Pfam" id="PF02311">
    <property type="entry name" value="AraC_binding"/>
    <property type="match status" value="1"/>
</dbReference>
<evidence type="ECO:0000313" key="5">
    <source>
        <dbReference type="EMBL" id="BCN29315.1"/>
    </source>
</evidence>
<sequence>MNDTNIRENKTHGHVSFPYIVYPGNIPEYIHSYPLHWHEEMELIYNQKGRGYVTVQSTRYELHDGDMILILPHELHSIEQCEDNKMEYYNILFQYSLLTNHTKDICFEKYFKPFLDHTRTIPVHITKSHELYQQLYPYIIDLIIHREESFSNYELMVKSNLFTIMHLLNRYSLPIDDDYIRMEDIYIKLKNVLLHIEKNYNIEISVKDAAHICGFSESHFMKLFKTITGKSFTQYLKDYRLEIAGRKLLETELKIIEISENCGFNNHSYFIRSFCEKYGTTPSKYRKVYGKK</sequence>
<dbReference type="SMART" id="SM00342">
    <property type="entry name" value="HTH_ARAC"/>
    <property type="match status" value="1"/>
</dbReference>
<dbReference type="InterPro" id="IPR037923">
    <property type="entry name" value="HTH-like"/>
</dbReference>
<dbReference type="PANTHER" id="PTHR43280:SF34">
    <property type="entry name" value="ARAC-FAMILY TRANSCRIPTIONAL REGULATOR"/>
    <property type="match status" value="1"/>
</dbReference>
<dbReference type="PROSITE" id="PS01124">
    <property type="entry name" value="HTH_ARAC_FAMILY_2"/>
    <property type="match status" value="1"/>
</dbReference>
<dbReference type="Proteomes" id="UP000595897">
    <property type="component" value="Chromosome"/>
</dbReference>
<keyword evidence="3" id="KW-0804">Transcription</keyword>
<accession>A0A7R7EIG4</accession>
<dbReference type="InterPro" id="IPR020449">
    <property type="entry name" value="Tscrpt_reg_AraC-type_HTH"/>
</dbReference>
<keyword evidence="6" id="KW-1185">Reference proteome</keyword>
<dbReference type="KEGG" id="ahb:bsdtb5_06100"/>
<organism evidence="5 6">
    <name type="scientific">Anaeromicropila herbilytica</name>
    <dbReference type="NCBI Taxonomy" id="2785025"/>
    <lineage>
        <taxon>Bacteria</taxon>
        <taxon>Bacillati</taxon>
        <taxon>Bacillota</taxon>
        <taxon>Clostridia</taxon>
        <taxon>Lachnospirales</taxon>
        <taxon>Lachnospiraceae</taxon>
        <taxon>Anaeromicropila</taxon>
    </lineage>
</organism>
<evidence type="ECO:0000256" key="2">
    <source>
        <dbReference type="ARBA" id="ARBA00023125"/>
    </source>
</evidence>
<dbReference type="Gene3D" id="1.10.10.60">
    <property type="entry name" value="Homeodomain-like"/>
    <property type="match status" value="2"/>
</dbReference>